<organism evidence="10 11">
    <name type="scientific">Derxia gummosa DSM 723</name>
    <dbReference type="NCBI Taxonomy" id="1121388"/>
    <lineage>
        <taxon>Bacteria</taxon>
        <taxon>Pseudomonadati</taxon>
        <taxon>Pseudomonadota</taxon>
        <taxon>Betaproteobacteria</taxon>
        <taxon>Burkholderiales</taxon>
        <taxon>Alcaligenaceae</taxon>
        <taxon>Derxia</taxon>
    </lineage>
</organism>
<feature type="transmembrane region" description="Helical" evidence="8">
    <location>
        <begin position="83"/>
        <end position="107"/>
    </location>
</feature>
<protein>
    <submittedName>
        <fullName evidence="11">MotA/TolQ/ExbB proton channel family protein</fullName>
    </submittedName>
</protein>
<dbReference type="GO" id="GO:0005886">
    <property type="term" value="C:plasma membrane"/>
    <property type="evidence" value="ECO:0007669"/>
    <property type="project" value="UniProtKB-SubCell"/>
</dbReference>
<reference evidence="11" key="2">
    <citation type="journal article" date="1999" name="J. Bacteriol.">
        <title>Function of proline residues of MotA in torque generation by the flagellar motor of Escherichia coli.</title>
        <authorList>
            <person name="Braun T.F."/>
            <person name="Poulson S."/>
            <person name="Gully J.B."/>
            <person name="Empey J.C."/>
            <person name="Van Way S."/>
            <person name="Putnam A."/>
            <person name="Blair D.F."/>
        </authorList>
    </citation>
    <scope>NUCLEOTIDE SEQUENCE</scope>
</reference>
<keyword evidence="6" id="KW-0813">Transport</keyword>
<evidence type="ECO:0000256" key="4">
    <source>
        <dbReference type="ARBA" id="ARBA00022989"/>
    </source>
</evidence>
<evidence type="ECO:0000256" key="3">
    <source>
        <dbReference type="ARBA" id="ARBA00022692"/>
    </source>
</evidence>
<evidence type="ECO:0000256" key="2">
    <source>
        <dbReference type="ARBA" id="ARBA00022475"/>
    </source>
</evidence>
<keyword evidence="6" id="KW-0653">Protein transport</keyword>
<comment type="similarity">
    <text evidence="6">Belongs to the exbB/tolQ family.</text>
</comment>
<evidence type="ECO:0000256" key="6">
    <source>
        <dbReference type="RuleBase" id="RU004057"/>
    </source>
</evidence>
<keyword evidence="10" id="KW-1185">Reference proteome</keyword>
<dbReference type="AlphaFoldDB" id="A0A8B6XAL8"/>
<evidence type="ECO:0000259" key="9">
    <source>
        <dbReference type="Pfam" id="PF01618"/>
    </source>
</evidence>
<dbReference type="InterPro" id="IPR002898">
    <property type="entry name" value="MotA_ExbB_proton_chnl"/>
</dbReference>
<accession>A0A8B6XAL8</accession>
<keyword evidence="3 8" id="KW-0812">Transmembrane</keyword>
<sequence>MSAPIEEGMFALAQLFLLPVLLAVLALFAHAFWSLGRFGWQAAQRRRGQAGGFELTAFARQRPDLGADALEAEALRRLEPVRLAARVAPMLGLVATMIPMGPALHALGEGQMAAVARSLTVAFSAVILALLAASITHCIAQVRRRWYADELAALARAEAAAPAAEPDAGPAPAEAAPSLASTLAQGAAA</sequence>
<evidence type="ECO:0000256" key="7">
    <source>
        <dbReference type="SAM" id="MobiDB-lite"/>
    </source>
</evidence>
<dbReference type="OrthoDB" id="3178152at2"/>
<reference evidence="11" key="1">
    <citation type="journal article" date="1998" name="J. Bacteriol.">
        <title>Interactions in the TonB-dependent energy transduction complex: ExbB and ExbD form homomultimers.</title>
        <authorList>
            <person name="Higgs P.I."/>
            <person name="Myers P.S."/>
            <person name="Postle K."/>
        </authorList>
    </citation>
    <scope>NUCLEOTIDE SEQUENCE</scope>
</reference>
<keyword evidence="2" id="KW-1003">Cell membrane</keyword>
<feature type="transmembrane region" description="Helical" evidence="8">
    <location>
        <begin position="119"/>
        <end position="140"/>
    </location>
</feature>
<feature type="region of interest" description="Disordered" evidence="7">
    <location>
        <begin position="163"/>
        <end position="189"/>
    </location>
</feature>
<dbReference type="RefSeq" id="WP_084544645.1">
    <property type="nucleotide sequence ID" value="NZ_AXWS01000007.1"/>
</dbReference>
<dbReference type="Proteomes" id="UP000675920">
    <property type="component" value="Unplaced"/>
</dbReference>
<evidence type="ECO:0000256" key="1">
    <source>
        <dbReference type="ARBA" id="ARBA00004651"/>
    </source>
</evidence>
<dbReference type="Pfam" id="PF01618">
    <property type="entry name" value="MotA_ExbB"/>
    <property type="match status" value="1"/>
</dbReference>
<comment type="subcellular location">
    <subcellularLocation>
        <location evidence="1">Cell membrane</location>
        <topology evidence="1">Multi-pass membrane protein</topology>
    </subcellularLocation>
    <subcellularLocation>
        <location evidence="6">Membrane</location>
        <topology evidence="6">Multi-pass membrane protein</topology>
    </subcellularLocation>
</comment>
<proteinExistence type="inferred from homology"/>
<evidence type="ECO:0000256" key="8">
    <source>
        <dbReference type="SAM" id="Phobius"/>
    </source>
</evidence>
<evidence type="ECO:0000313" key="11">
    <source>
        <dbReference type="RefSeq" id="WP_084544645.1"/>
    </source>
</evidence>
<evidence type="ECO:0000256" key="5">
    <source>
        <dbReference type="ARBA" id="ARBA00023136"/>
    </source>
</evidence>
<keyword evidence="4 8" id="KW-1133">Transmembrane helix</keyword>
<keyword evidence="5 8" id="KW-0472">Membrane</keyword>
<reference evidence="11" key="3">
    <citation type="submission" date="2025-08" db="UniProtKB">
        <authorList>
            <consortium name="RefSeq"/>
        </authorList>
    </citation>
    <scope>IDENTIFICATION</scope>
</reference>
<dbReference type="GO" id="GO:0015031">
    <property type="term" value="P:protein transport"/>
    <property type="evidence" value="ECO:0007669"/>
    <property type="project" value="UniProtKB-KW"/>
</dbReference>
<feature type="transmembrane region" description="Helical" evidence="8">
    <location>
        <begin position="12"/>
        <end position="36"/>
    </location>
</feature>
<feature type="domain" description="MotA/TolQ/ExbB proton channel" evidence="9">
    <location>
        <begin position="68"/>
        <end position="151"/>
    </location>
</feature>
<evidence type="ECO:0000313" key="10">
    <source>
        <dbReference type="Proteomes" id="UP000675920"/>
    </source>
</evidence>
<name>A0A8B6XAL8_9BURK</name>